<organism evidence="1 2">
    <name type="scientific">Archangium lansingense</name>
    <dbReference type="NCBI Taxonomy" id="2995310"/>
    <lineage>
        <taxon>Bacteria</taxon>
        <taxon>Pseudomonadati</taxon>
        <taxon>Myxococcota</taxon>
        <taxon>Myxococcia</taxon>
        <taxon>Myxococcales</taxon>
        <taxon>Cystobacterineae</taxon>
        <taxon>Archangiaceae</taxon>
        <taxon>Archangium</taxon>
    </lineage>
</organism>
<dbReference type="EMBL" id="JAPNKA010000001">
    <property type="protein sequence ID" value="MCY1072966.1"/>
    <property type="molecule type" value="Genomic_DNA"/>
</dbReference>
<evidence type="ECO:0000313" key="2">
    <source>
        <dbReference type="Proteomes" id="UP001207654"/>
    </source>
</evidence>
<keyword evidence="2" id="KW-1185">Reference proteome</keyword>
<reference evidence="1 2" key="1">
    <citation type="submission" date="2022-11" db="EMBL/GenBank/DDBJ databases">
        <title>Minimal conservation of predation-associated metabolite biosynthetic gene clusters underscores biosynthetic potential of Myxococcota including descriptions for ten novel species: Archangium lansinium sp. nov., Myxococcus landrumus sp. nov., Nannocystis bai.</title>
        <authorList>
            <person name="Ahearne A."/>
            <person name="Stevens C."/>
            <person name="Phillips K."/>
        </authorList>
    </citation>
    <scope>NUCLEOTIDE SEQUENCE [LARGE SCALE GENOMIC DNA]</scope>
    <source>
        <strain evidence="1 2">MIWBW</strain>
    </source>
</reference>
<proteinExistence type="predicted"/>
<dbReference type="RefSeq" id="WP_267531987.1">
    <property type="nucleotide sequence ID" value="NZ_JAPNKA010000001.1"/>
</dbReference>
<evidence type="ECO:0000313" key="1">
    <source>
        <dbReference type="EMBL" id="MCY1072966.1"/>
    </source>
</evidence>
<gene>
    <name evidence="1" type="ORF">OV287_00590</name>
</gene>
<dbReference type="Proteomes" id="UP001207654">
    <property type="component" value="Unassembled WGS sequence"/>
</dbReference>
<protein>
    <submittedName>
        <fullName evidence="1">Uncharacterized protein</fullName>
    </submittedName>
</protein>
<name>A0ABT3ZV59_9BACT</name>
<sequence>MTRAQLRQLDRELGEYMESMVEGMGRSERRRALEWYVTGLLLEGGAQEHRADGGPAGGG</sequence>
<comment type="caution">
    <text evidence="1">The sequence shown here is derived from an EMBL/GenBank/DDBJ whole genome shotgun (WGS) entry which is preliminary data.</text>
</comment>
<accession>A0ABT3ZV59</accession>